<protein>
    <submittedName>
        <fullName evidence="3">Sensor histidine kinase</fullName>
    </submittedName>
</protein>
<evidence type="ECO:0000313" key="4">
    <source>
        <dbReference type="Proteomes" id="UP000719500"/>
    </source>
</evidence>
<sequence>MLDVLWKFWLYFGYFLTVAASGFFLYRLCTPFVRLRRGRFWKALLFLTLAGTSGMVIWIGDPNLLYTLPVFLALFFLSTRGDRVGRLAVCMILFCLEMSVCALLDTYVERINRDALYDVLVRMARPMVFGPLWLLLRRRLPREPVTLSRRLWKLVLGLAAMPLCALIAVVLLTFRRYESVEVYAVAMNQGMVVLPFALLTSLVLLLAILILADHERLEQAGRLAGLREVYYQGLRQQETQVRRLRHDLRNHLTAVRGLLEQGDEQGAIRYLDQMAGSPALRGTRRLCENEAANAVLTAKAEAMEREETVADFAVSLPRDLPVADVDLCALLGNALDNALEGTRGGTARRITVRCKADKGLFMLRVENTLGGEVKPDLATTKADKAAHGFGIPGMREIAERYGGTLDAGVRDDRFELVVCLPLVQNAAEGRHV</sequence>
<dbReference type="SUPFAM" id="SSF55874">
    <property type="entry name" value="ATPase domain of HSP90 chaperone/DNA topoisomerase II/histidine kinase"/>
    <property type="match status" value="1"/>
</dbReference>
<feature type="transmembrane region" description="Helical" evidence="1">
    <location>
        <begin position="87"/>
        <end position="107"/>
    </location>
</feature>
<keyword evidence="1" id="KW-0472">Membrane</keyword>
<comment type="caution">
    <text evidence="3">The sequence shown here is derived from an EMBL/GenBank/DDBJ whole genome shotgun (WGS) entry which is preliminary data.</text>
</comment>
<evidence type="ECO:0000313" key="3">
    <source>
        <dbReference type="EMBL" id="MBM6849956.1"/>
    </source>
</evidence>
<keyword evidence="1" id="KW-1133">Transmembrane helix</keyword>
<dbReference type="Proteomes" id="UP000719500">
    <property type="component" value="Unassembled WGS sequence"/>
</dbReference>
<evidence type="ECO:0000259" key="2">
    <source>
        <dbReference type="Pfam" id="PF14501"/>
    </source>
</evidence>
<keyword evidence="3" id="KW-0808">Transferase</keyword>
<accession>A0ABS2FSE6</accession>
<organism evidence="3 4">
    <name type="scientific">Oscillibacter valericigenes</name>
    <dbReference type="NCBI Taxonomy" id="351091"/>
    <lineage>
        <taxon>Bacteria</taxon>
        <taxon>Bacillati</taxon>
        <taxon>Bacillota</taxon>
        <taxon>Clostridia</taxon>
        <taxon>Eubacteriales</taxon>
        <taxon>Oscillospiraceae</taxon>
        <taxon>Oscillibacter</taxon>
    </lineage>
</organism>
<dbReference type="PANTHER" id="PTHR40448:SF1">
    <property type="entry name" value="TWO-COMPONENT SENSOR HISTIDINE KINASE"/>
    <property type="match status" value="1"/>
</dbReference>
<evidence type="ECO:0000256" key="1">
    <source>
        <dbReference type="SAM" id="Phobius"/>
    </source>
</evidence>
<dbReference type="RefSeq" id="WP_204801496.1">
    <property type="nucleotide sequence ID" value="NZ_JACSNX010000001.1"/>
</dbReference>
<feature type="domain" description="Sensor histidine kinase NatK-like C-terminal" evidence="2">
    <location>
        <begin position="325"/>
        <end position="421"/>
    </location>
</feature>
<reference evidence="3 4" key="1">
    <citation type="journal article" date="2021" name="Sci. Rep.">
        <title>The distribution of antibiotic resistance genes in chicken gut microbiota commensals.</title>
        <authorList>
            <person name="Juricova H."/>
            <person name="Matiasovicova J."/>
            <person name="Kubasova T."/>
            <person name="Cejkova D."/>
            <person name="Rychlik I."/>
        </authorList>
    </citation>
    <scope>NUCLEOTIDE SEQUENCE [LARGE SCALE GENOMIC DNA]</scope>
    <source>
        <strain evidence="3 4">An411</strain>
    </source>
</reference>
<proteinExistence type="predicted"/>
<keyword evidence="4" id="KW-1185">Reference proteome</keyword>
<feature type="transmembrane region" description="Helical" evidence="1">
    <location>
        <begin position="151"/>
        <end position="172"/>
    </location>
</feature>
<name>A0ABS2FSE6_9FIRM</name>
<feature type="transmembrane region" description="Helical" evidence="1">
    <location>
        <begin position="6"/>
        <end position="28"/>
    </location>
</feature>
<dbReference type="Pfam" id="PF14501">
    <property type="entry name" value="HATPase_c_5"/>
    <property type="match status" value="1"/>
</dbReference>
<keyword evidence="1" id="KW-0812">Transmembrane</keyword>
<gene>
    <name evidence="3" type="ORF">H9X91_00710</name>
</gene>
<dbReference type="PANTHER" id="PTHR40448">
    <property type="entry name" value="TWO-COMPONENT SENSOR HISTIDINE KINASE"/>
    <property type="match status" value="1"/>
</dbReference>
<dbReference type="GO" id="GO:0016301">
    <property type="term" value="F:kinase activity"/>
    <property type="evidence" value="ECO:0007669"/>
    <property type="project" value="UniProtKB-KW"/>
</dbReference>
<dbReference type="InterPro" id="IPR032834">
    <property type="entry name" value="NatK-like_C"/>
</dbReference>
<dbReference type="InterPro" id="IPR036890">
    <property type="entry name" value="HATPase_C_sf"/>
</dbReference>
<dbReference type="CDD" id="cd16935">
    <property type="entry name" value="HATPase_AgrC-ComD-like"/>
    <property type="match status" value="1"/>
</dbReference>
<keyword evidence="3" id="KW-0418">Kinase</keyword>
<dbReference type="EMBL" id="JACSNX010000001">
    <property type="protein sequence ID" value="MBM6849956.1"/>
    <property type="molecule type" value="Genomic_DNA"/>
</dbReference>
<feature type="transmembrane region" description="Helical" evidence="1">
    <location>
        <begin position="40"/>
        <end position="58"/>
    </location>
</feature>
<feature type="transmembrane region" description="Helical" evidence="1">
    <location>
        <begin position="192"/>
        <end position="212"/>
    </location>
</feature>
<dbReference type="Gene3D" id="3.30.565.10">
    <property type="entry name" value="Histidine kinase-like ATPase, C-terminal domain"/>
    <property type="match status" value="1"/>
</dbReference>